<dbReference type="EMBL" id="UINC01168485">
    <property type="protein sequence ID" value="SVD71538.1"/>
    <property type="molecule type" value="Genomic_DNA"/>
</dbReference>
<reference evidence="1" key="1">
    <citation type="submission" date="2018-05" db="EMBL/GenBank/DDBJ databases">
        <authorList>
            <person name="Lanie J.A."/>
            <person name="Ng W.-L."/>
            <person name="Kazmierczak K.M."/>
            <person name="Andrzejewski T.M."/>
            <person name="Davidsen T.M."/>
            <person name="Wayne K.J."/>
            <person name="Tettelin H."/>
            <person name="Glass J.I."/>
            <person name="Rusch D."/>
            <person name="Podicherti R."/>
            <person name="Tsui H.-C.T."/>
            <person name="Winkler M.E."/>
        </authorList>
    </citation>
    <scope>NUCLEOTIDE SEQUENCE</scope>
</reference>
<protein>
    <recommendedName>
        <fullName evidence="2">Glycosyltransferase subfamily 4-like N-terminal domain-containing protein</fullName>
    </recommendedName>
</protein>
<name>A0A382XMK8_9ZZZZ</name>
<proteinExistence type="predicted"/>
<accession>A0A382XMK8</accession>
<dbReference type="AlphaFoldDB" id="A0A382XMK8"/>
<dbReference type="Gene3D" id="3.40.50.2000">
    <property type="entry name" value="Glycogen Phosphorylase B"/>
    <property type="match status" value="1"/>
</dbReference>
<gene>
    <name evidence="1" type="ORF">METZ01_LOCUS424392</name>
</gene>
<organism evidence="1">
    <name type="scientific">marine metagenome</name>
    <dbReference type="NCBI Taxonomy" id="408172"/>
    <lineage>
        <taxon>unclassified sequences</taxon>
        <taxon>metagenomes</taxon>
        <taxon>ecological metagenomes</taxon>
    </lineage>
</organism>
<feature type="non-terminal residue" evidence="1">
    <location>
        <position position="1"/>
    </location>
</feature>
<sequence length="47" mass="5116">VRGGVNAHISQLADKFREWNHQVTIIAPASDKKAAEQECVVMGEPIA</sequence>
<evidence type="ECO:0008006" key="2">
    <source>
        <dbReference type="Google" id="ProtNLM"/>
    </source>
</evidence>
<evidence type="ECO:0000313" key="1">
    <source>
        <dbReference type="EMBL" id="SVD71538.1"/>
    </source>
</evidence>
<feature type="non-terminal residue" evidence="1">
    <location>
        <position position="47"/>
    </location>
</feature>